<gene>
    <name evidence="2" type="ORF">Makalu002_240</name>
</gene>
<keyword evidence="2" id="KW-0255">Endonuclease</keyword>
<dbReference type="SUPFAM" id="SSF54171">
    <property type="entry name" value="DNA-binding domain"/>
    <property type="match status" value="1"/>
</dbReference>
<evidence type="ECO:0000259" key="1">
    <source>
        <dbReference type="Pfam" id="PF13392"/>
    </source>
</evidence>
<dbReference type="InterPro" id="IPR036955">
    <property type="entry name" value="AP2/ERF_dom_sf"/>
</dbReference>
<evidence type="ECO:0000313" key="3">
    <source>
        <dbReference type="Proteomes" id="UP000433151"/>
    </source>
</evidence>
<dbReference type="Gene3D" id="3.30.730.10">
    <property type="entry name" value="AP2/ERF domain"/>
    <property type="match status" value="1"/>
</dbReference>
<dbReference type="SUPFAM" id="SSF54060">
    <property type="entry name" value="His-Me finger endonucleases"/>
    <property type="match status" value="1"/>
</dbReference>
<protein>
    <submittedName>
        <fullName evidence="2">Putative HNH endonuclease</fullName>
    </submittedName>
</protein>
<reference evidence="2 3" key="1">
    <citation type="submission" date="2019-11" db="EMBL/GenBank/DDBJ databases">
        <title>Complete genome sequence of bacteriophage Ec_Makalu_002.</title>
        <authorList>
            <person name="Dhungana G."/>
            <person name="Malla R."/>
            <person name="Adhya S."/>
            <person name="Rajaure M."/>
        </authorList>
    </citation>
    <scope>NUCLEOTIDE SEQUENCE [LARGE SCALE GENOMIC DNA]</scope>
</reference>
<dbReference type="Pfam" id="PF13392">
    <property type="entry name" value="HNH_3"/>
    <property type="match status" value="1"/>
</dbReference>
<proteinExistence type="predicted"/>
<keyword evidence="2" id="KW-0378">Hydrolase</keyword>
<feature type="domain" description="HNH nuclease" evidence="1">
    <location>
        <begin position="61"/>
        <end position="101"/>
    </location>
</feature>
<dbReference type="GO" id="GO:0003677">
    <property type="term" value="F:DNA binding"/>
    <property type="evidence" value="ECO:0007669"/>
    <property type="project" value="InterPro"/>
</dbReference>
<dbReference type="InterPro" id="IPR016177">
    <property type="entry name" value="DNA-bd_dom_sf"/>
</dbReference>
<organism evidence="2 3">
    <name type="scientific">Escherichia phage Ec_Makalu_002</name>
    <dbReference type="NCBI Taxonomy" id="2682770"/>
    <lineage>
        <taxon>Viruses</taxon>
        <taxon>Duplodnaviria</taxon>
        <taxon>Heunggongvirae</taxon>
        <taxon>Uroviricota</taxon>
        <taxon>Caudoviricetes</taxon>
        <taxon>Pantevenvirales</taxon>
        <taxon>Straboviridae</taxon>
        <taxon>Krischvirus</taxon>
        <taxon>Krischvirus gec3s</taxon>
    </lineage>
</organism>
<evidence type="ECO:0000313" key="2">
    <source>
        <dbReference type="EMBL" id="QGS83845.1"/>
    </source>
</evidence>
<dbReference type="InterPro" id="IPR003615">
    <property type="entry name" value="HNH_nuc"/>
</dbReference>
<dbReference type="GO" id="GO:0003700">
    <property type="term" value="F:DNA-binding transcription factor activity"/>
    <property type="evidence" value="ECO:0007669"/>
    <property type="project" value="InterPro"/>
</dbReference>
<dbReference type="EMBL" id="MN709127">
    <property type="protein sequence ID" value="QGS83845.1"/>
    <property type="molecule type" value="Genomic_DNA"/>
</dbReference>
<sequence>MKTYDPELYARCHELFKYDNGKLIRKISTNRKHKVGSRAGGVNPSHGYRLVCIDGKHHKEHRIIFFMHHGYMPKYVDHINRIITDNRIENLRDANEQQNSRNMGKQKGRSSEYIGVSLYKRDGKYVANIQVERKKLIYLGIYVHEKAAALARNFVADAIDPNFFNKTEVVDISPEEMLEFENRKPKLLDIIDKILTSN</sequence>
<dbReference type="Proteomes" id="UP000433151">
    <property type="component" value="Segment"/>
</dbReference>
<name>A0A650DGB3_9CAUD</name>
<dbReference type="GO" id="GO:0004519">
    <property type="term" value="F:endonuclease activity"/>
    <property type="evidence" value="ECO:0007669"/>
    <property type="project" value="UniProtKB-KW"/>
</dbReference>
<accession>A0A650DGB3</accession>
<dbReference type="Gene3D" id="3.90.75.20">
    <property type="match status" value="1"/>
</dbReference>
<dbReference type="InterPro" id="IPR044925">
    <property type="entry name" value="His-Me_finger_sf"/>
</dbReference>
<keyword evidence="2" id="KW-0540">Nuclease</keyword>